<evidence type="ECO:0000256" key="17">
    <source>
        <dbReference type="HAMAP-Rule" id="MF_01965"/>
    </source>
</evidence>
<feature type="binding site" evidence="17">
    <location>
        <position position="212"/>
    </location>
    <ligand>
        <name>(6S)-NADPHX</name>
        <dbReference type="ChEBI" id="CHEBI:64076"/>
    </ligand>
</feature>
<dbReference type="PROSITE" id="PS51385">
    <property type="entry name" value="YJEF_N"/>
    <property type="match status" value="1"/>
</dbReference>
<gene>
    <name evidence="17" type="primary">nnrD</name>
    <name evidence="21" type="ORF">CSA55_04390</name>
</gene>
<evidence type="ECO:0000256" key="18">
    <source>
        <dbReference type="PIRNR" id="PIRNR017184"/>
    </source>
</evidence>
<evidence type="ECO:0000256" key="10">
    <source>
        <dbReference type="ARBA" id="ARBA00023027"/>
    </source>
</evidence>
<dbReference type="PROSITE" id="PS51383">
    <property type="entry name" value="YJEF_C_3"/>
    <property type="match status" value="1"/>
</dbReference>
<evidence type="ECO:0000259" key="19">
    <source>
        <dbReference type="PROSITE" id="PS51383"/>
    </source>
</evidence>
<feature type="domain" description="YjeF N-terminal" evidence="20">
    <location>
        <begin position="1"/>
        <end position="168"/>
    </location>
</feature>
<feature type="domain" description="YjeF C-terminal" evidence="19">
    <location>
        <begin position="178"/>
        <end position="443"/>
    </location>
</feature>
<dbReference type="PANTHER" id="PTHR12592">
    <property type="entry name" value="ATP-DEPENDENT (S)-NAD(P)H-HYDRATE DEHYDRATASE FAMILY MEMBER"/>
    <property type="match status" value="1"/>
</dbReference>
<dbReference type="PIRSF" id="PIRSF017184">
    <property type="entry name" value="Nnr"/>
    <property type="match status" value="1"/>
</dbReference>
<comment type="catalytic activity">
    <reaction evidence="16 17 18">
        <text>(6S)-NADPHX + ADP = AMP + phosphate + NADPH + H(+)</text>
        <dbReference type="Rhea" id="RHEA:32235"/>
        <dbReference type="ChEBI" id="CHEBI:15378"/>
        <dbReference type="ChEBI" id="CHEBI:43474"/>
        <dbReference type="ChEBI" id="CHEBI:57783"/>
        <dbReference type="ChEBI" id="CHEBI:64076"/>
        <dbReference type="ChEBI" id="CHEBI:456215"/>
        <dbReference type="ChEBI" id="CHEBI:456216"/>
        <dbReference type="EC" id="4.2.1.136"/>
    </reaction>
</comment>
<feature type="binding site" evidence="17">
    <location>
        <position position="272"/>
    </location>
    <ligand>
        <name>(6S)-NADPHX</name>
        <dbReference type="ChEBI" id="CHEBI:64076"/>
    </ligand>
</feature>
<feature type="binding site" evidence="17">
    <location>
        <begin position="358"/>
        <end position="362"/>
    </location>
    <ligand>
        <name>AMP</name>
        <dbReference type="ChEBI" id="CHEBI:456215"/>
    </ligand>
</feature>
<dbReference type="InterPro" id="IPR029056">
    <property type="entry name" value="Ribokinase-like"/>
</dbReference>
<accession>A0A2G6K8E6</accession>
<evidence type="ECO:0000256" key="1">
    <source>
        <dbReference type="ARBA" id="ARBA00000013"/>
    </source>
</evidence>
<comment type="caution">
    <text evidence="21">The sequence shown here is derived from an EMBL/GenBank/DDBJ whole genome shotgun (WGS) entry which is preliminary data.</text>
</comment>
<keyword evidence="10 17" id="KW-0520">NAD</keyword>
<dbReference type="SUPFAM" id="SSF53613">
    <property type="entry name" value="Ribokinase-like"/>
    <property type="match status" value="1"/>
</dbReference>
<evidence type="ECO:0000313" key="22">
    <source>
        <dbReference type="Proteomes" id="UP000230914"/>
    </source>
</evidence>
<dbReference type="GO" id="GO:0046496">
    <property type="term" value="P:nicotinamide nucleotide metabolic process"/>
    <property type="evidence" value="ECO:0007669"/>
    <property type="project" value="UniProtKB-UniRule"/>
</dbReference>
<dbReference type="EMBL" id="PDSL01000057">
    <property type="protein sequence ID" value="PIE31978.1"/>
    <property type="molecule type" value="Genomic_DNA"/>
</dbReference>
<dbReference type="InterPro" id="IPR036652">
    <property type="entry name" value="YjeF_N_dom_sf"/>
</dbReference>
<dbReference type="EC" id="4.2.1.136" evidence="17"/>
<comment type="catalytic activity">
    <reaction evidence="2 18">
        <text>(6R)-NADPHX = (6S)-NADPHX</text>
        <dbReference type="Rhea" id="RHEA:32227"/>
        <dbReference type="ChEBI" id="CHEBI:64076"/>
        <dbReference type="ChEBI" id="CHEBI:64077"/>
        <dbReference type="EC" id="5.1.99.6"/>
    </reaction>
</comment>
<comment type="similarity">
    <text evidence="17">Belongs to the NnrD/CARKD family.</text>
</comment>
<evidence type="ECO:0000256" key="7">
    <source>
        <dbReference type="ARBA" id="ARBA00022840"/>
    </source>
</evidence>
<feature type="binding site" evidence="17">
    <location>
        <position position="387"/>
    </location>
    <ligand>
        <name>AMP</name>
        <dbReference type="ChEBI" id="CHEBI:456215"/>
    </ligand>
</feature>
<keyword evidence="13" id="KW-0511">Multifunctional enzyme</keyword>
<sequence length="444" mass="44877">MNAIDAASETPVEILIERAGAAVAARARQVLGGVYGRRVIVIAGPGNNGADGRVAGRRLAEAGMAVTIYRWDDAPAVLPPSDLVIDAAFGTGFRGEWTMPDTAGAPILAVDVPTGLDALTGNASPGTAAARATVTFAAAKPGHVLGAGPDLVGELDLVDIGLDLNRPDDGTDPIEIVEAADVAAWLPARSRTAHKWSHAVRVIAGSPGMDGAAWLACAAAQRAGAGIVVVSSPGHQVAAPLESVVRPLTPGNEGAEVLADLDRFHSLVIGPGLGRVGGDELVASIIRHASIPILVDGDGLNALATSGLGDILAQRRAPTVLTPHDGEYERLTGSRPSDDRIADLRRWSIQTGAVILLKGPTTVIADPSGRVRLVDHGDQALATAGSGDVLSGIIGALLARSLDPADAAAAGAWIHAEAGHRHGAAGLIASDLIDALPAALGGLV</sequence>
<evidence type="ECO:0000256" key="15">
    <source>
        <dbReference type="ARBA" id="ARBA00048238"/>
    </source>
</evidence>
<dbReference type="PANTHER" id="PTHR12592:SF0">
    <property type="entry name" value="ATP-DEPENDENT (S)-NAD(P)H-HYDRATE DEHYDRATASE"/>
    <property type="match status" value="1"/>
</dbReference>
<organism evidence="21 22">
    <name type="scientific">Ilumatobacter coccineus</name>
    <dbReference type="NCBI Taxonomy" id="467094"/>
    <lineage>
        <taxon>Bacteria</taxon>
        <taxon>Bacillati</taxon>
        <taxon>Actinomycetota</taxon>
        <taxon>Acidimicrobiia</taxon>
        <taxon>Acidimicrobiales</taxon>
        <taxon>Ilumatobacteraceae</taxon>
        <taxon>Ilumatobacter</taxon>
    </lineage>
</organism>
<comment type="function">
    <text evidence="17">Catalyzes the dehydration of the S-form of NAD(P)HX at the expense of ADP, which is converted to AMP. Together with NAD(P)HX epimerase, which catalyzes the epimerization of the S- and R-forms, the enzyme allows the repair of both epimers of NAD(P)HX, a damaged form of NAD(P)H that is a result of enzymatic or heat-dependent hydration.</text>
</comment>
<comment type="similarity">
    <text evidence="4 18">In the C-terminal section; belongs to the NnrD/CARKD family.</text>
</comment>
<dbReference type="HAMAP" id="MF_01965">
    <property type="entry name" value="NADHX_dehydratase"/>
    <property type="match status" value="1"/>
</dbReference>
<dbReference type="InterPro" id="IPR017953">
    <property type="entry name" value="Carbohydrate_kinase_pred_CS"/>
</dbReference>
<keyword evidence="12 17" id="KW-0456">Lyase</keyword>
<dbReference type="AlphaFoldDB" id="A0A2G6K8E6"/>
<evidence type="ECO:0000256" key="6">
    <source>
        <dbReference type="ARBA" id="ARBA00022741"/>
    </source>
</evidence>
<comment type="cofactor">
    <cofactor evidence="17">
        <name>Mg(2+)</name>
        <dbReference type="ChEBI" id="CHEBI:18420"/>
    </cofactor>
</comment>
<evidence type="ECO:0000256" key="8">
    <source>
        <dbReference type="ARBA" id="ARBA00022857"/>
    </source>
</evidence>
<protein>
    <recommendedName>
        <fullName evidence="17">ADP-dependent (S)-NAD(P)H-hydrate dehydratase</fullName>
        <ecNumber evidence="17">4.2.1.136</ecNumber>
    </recommendedName>
    <alternativeName>
        <fullName evidence="17">ADP-dependent NAD(P)HX dehydratase</fullName>
    </alternativeName>
</protein>
<comment type="cofactor">
    <cofactor evidence="18">
        <name>K(+)</name>
        <dbReference type="ChEBI" id="CHEBI:29103"/>
    </cofactor>
    <text evidence="18">Binds 1 potassium ion per subunit.</text>
</comment>
<comment type="catalytic activity">
    <reaction evidence="1 18">
        <text>(6R)-NADHX = (6S)-NADHX</text>
        <dbReference type="Rhea" id="RHEA:32215"/>
        <dbReference type="ChEBI" id="CHEBI:64074"/>
        <dbReference type="ChEBI" id="CHEBI:64075"/>
        <dbReference type="EC" id="5.1.99.6"/>
    </reaction>
</comment>
<evidence type="ECO:0000313" key="21">
    <source>
        <dbReference type="EMBL" id="PIE31978.1"/>
    </source>
</evidence>
<keyword evidence="6 17" id="KW-0547">Nucleotide-binding</keyword>
<name>A0A2G6K8E6_9ACTN</name>
<feature type="binding site" evidence="17">
    <location>
        <position position="324"/>
    </location>
    <ligand>
        <name>(6S)-NADPHX</name>
        <dbReference type="ChEBI" id="CHEBI:64076"/>
    </ligand>
</feature>
<dbReference type="Gene3D" id="3.40.50.10260">
    <property type="entry name" value="YjeF N-terminal domain"/>
    <property type="match status" value="2"/>
</dbReference>
<keyword evidence="5 18" id="KW-0479">Metal-binding</keyword>
<comment type="subunit">
    <text evidence="17">Homotetramer.</text>
</comment>
<keyword evidence="8 17" id="KW-0521">NADP</keyword>
<evidence type="ECO:0000256" key="5">
    <source>
        <dbReference type="ARBA" id="ARBA00022723"/>
    </source>
</evidence>
<dbReference type="SUPFAM" id="SSF64153">
    <property type="entry name" value="YjeF N-terminal domain-like"/>
    <property type="match status" value="1"/>
</dbReference>
<dbReference type="InterPro" id="IPR000631">
    <property type="entry name" value="CARKD"/>
</dbReference>
<dbReference type="NCBIfam" id="TIGR00196">
    <property type="entry name" value="yjeF_cterm"/>
    <property type="match status" value="1"/>
</dbReference>
<keyword evidence="9 18" id="KW-0630">Potassium</keyword>
<dbReference type="Pfam" id="PF01256">
    <property type="entry name" value="Carb_kinase"/>
    <property type="match status" value="1"/>
</dbReference>
<dbReference type="GO" id="GO:0052855">
    <property type="term" value="F:ADP-dependent NAD(P)H-hydrate dehydratase activity"/>
    <property type="evidence" value="ECO:0007669"/>
    <property type="project" value="UniProtKB-UniRule"/>
</dbReference>
<evidence type="ECO:0000256" key="4">
    <source>
        <dbReference type="ARBA" id="ARBA00009524"/>
    </source>
</evidence>
<dbReference type="Gene3D" id="3.40.1190.20">
    <property type="match status" value="1"/>
</dbReference>
<dbReference type="Proteomes" id="UP000230914">
    <property type="component" value="Unassembled WGS sequence"/>
</dbReference>
<comment type="catalytic activity">
    <reaction evidence="15 17 18">
        <text>(6S)-NADHX + ADP = AMP + phosphate + NADH + H(+)</text>
        <dbReference type="Rhea" id="RHEA:32223"/>
        <dbReference type="ChEBI" id="CHEBI:15378"/>
        <dbReference type="ChEBI" id="CHEBI:43474"/>
        <dbReference type="ChEBI" id="CHEBI:57945"/>
        <dbReference type="ChEBI" id="CHEBI:64074"/>
        <dbReference type="ChEBI" id="CHEBI:456215"/>
        <dbReference type="ChEBI" id="CHEBI:456216"/>
        <dbReference type="EC" id="4.2.1.136"/>
    </reaction>
</comment>
<dbReference type="GO" id="GO:0110051">
    <property type="term" value="P:metabolite repair"/>
    <property type="evidence" value="ECO:0007669"/>
    <property type="project" value="TreeGrafter"/>
</dbReference>
<evidence type="ECO:0000256" key="3">
    <source>
        <dbReference type="ARBA" id="ARBA00006001"/>
    </source>
</evidence>
<evidence type="ECO:0000256" key="14">
    <source>
        <dbReference type="ARBA" id="ARBA00025153"/>
    </source>
</evidence>
<evidence type="ECO:0000256" key="12">
    <source>
        <dbReference type="ARBA" id="ARBA00023239"/>
    </source>
</evidence>
<evidence type="ECO:0000256" key="13">
    <source>
        <dbReference type="ARBA" id="ARBA00023268"/>
    </source>
</evidence>
<comment type="similarity">
    <text evidence="3 18">In the N-terminal section; belongs to the NnrE/AIBP family.</text>
</comment>
<comment type="function">
    <text evidence="14 18">Bifunctional enzyme that catalyzes the epimerization of the S- and R-forms of NAD(P)HX and the dehydration of the S-form of NAD(P)HX at the expense of ADP, which is converted to AMP. This allows the repair of both epimers of NAD(P)HX, a damaged form of NAD(P)H that is a result of enzymatic or heat-dependent hydration.</text>
</comment>
<dbReference type="InterPro" id="IPR004443">
    <property type="entry name" value="YjeF_N_dom"/>
</dbReference>
<evidence type="ECO:0000259" key="20">
    <source>
        <dbReference type="PROSITE" id="PS51385"/>
    </source>
</evidence>
<evidence type="ECO:0000256" key="11">
    <source>
        <dbReference type="ARBA" id="ARBA00023235"/>
    </source>
</evidence>
<dbReference type="Pfam" id="PF03853">
    <property type="entry name" value="YjeF_N"/>
    <property type="match status" value="2"/>
</dbReference>
<feature type="binding site" evidence="17">
    <location>
        <position position="388"/>
    </location>
    <ligand>
        <name>(6S)-NADPHX</name>
        <dbReference type="ChEBI" id="CHEBI:64076"/>
    </ligand>
</feature>
<dbReference type="InterPro" id="IPR030677">
    <property type="entry name" value="Nnr"/>
</dbReference>
<dbReference type="GO" id="GO:0046872">
    <property type="term" value="F:metal ion binding"/>
    <property type="evidence" value="ECO:0007669"/>
    <property type="project" value="UniProtKB-UniRule"/>
</dbReference>
<keyword evidence="7 17" id="KW-0067">ATP-binding</keyword>
<evidence type="ECO:0000256" key="2">
    <source>
        <dbReference type="ARBA" id="ARBA00000909"/>
    </source>
</evidence>
<reference evidence="21 22" key="1">
    <citation type="submission" date="2017-10" db="EMBL/GenBank/DDBJ databases">
        <title>Novel microbial diversity and functional potential in the marine mammal oral microbiome.</title>
        <authorList>
            <person name="Dudek N.K."/>
            <person name="Sun C.L."/>
            <person name="Burstein D."/>
            <person name="Kantor R.S."/>
            <person name="Aliaga Goltsman D.S."/>
            <person name="Bik E.M."/>
            <person name="Thomas B.C."/>
            <person name="Banfield J.F."/>
            <person name="Relman D.A."/>
        </authorList>
    </citation>
    <scope>NUCLEOTIDE SEQUENCE [LARGE SCALE GENOMIC DNA]</scope>
    <source>
        <strain evidence="21">DOLJORAL78_61_10</strain>
    </source>
</reference>
<proteinExistence type="inferred from homology"/>
<dbReference type="CDD" id="cd01171">
    <property type="entry name" value="YXKO-related"/>
    <property type="match status" value="1"/>
</dbReference>
<keyword evidence="11 18" id="KW-0413">Isomerase</keyword>
<evidence type="ECO:0000256" key="16">
    <source>
        <dbReference type="ARBA" id="ARBA00049209"/>
    </source>
</evidence>
<evidence type="ECO:0000256" key="9">
    <source>
        <dbReference type="ARBA" id="ARBA00022958"/>
    </source>
</evidence>
<dbReference type="GO" id="GO:0005524">
    <property type="term" value="F:ATP binding"/>
    <property type="evidence" value="ECO:0007669"/>
    <property type="project" value="UniProtKB-UniRule"/>
</dbReference>
<dbReference type="GO" id="GO:0052856">
    <property type="term" value="F:NAD(P)HX epimerase activity"/>
    <property type="evidence" value="ECO:0007669"/>
    <property type="project" value="UniProtKB-EC"/>
</dbReference>
<dbReference type="PROSITE" id="PS01050">
    <property type="entry name" value="YJEF_C_2"/>
    <property type="match status" value="1"/>
</dbReference>